<gene>
    <name evidence="2" type="ORF">G7077_11170</name>
</gene>
<sequence>MGISNALVYWGVLVLLVWVVPPAVVGGAVVVPGVVVPDVVLEPASGAGTAVSPAAAGAPD</sequence>
<evidence type="ECO:0000256" key="1">
    <source>
        <dbReference type="SAM" id="Phobius"/>
    </source>
</evidence>
<keyword evidence="1" id="KW-1133">Transmembrane helix</keyword>
<keyword evidence="1" id="KW-0812">Transmembrane</keyword>
<organism evidence="2 3">
    <name type="scientific">Sphingomonas piscis</name>
    <dbReference type="NCBI Taxonomy" id="2714943"/>
    <lineage>
        <taxon>Bacteria</taxon>
        <taxon>Pseudomonadati</taxon>
        <taxon>Pseudomonadota</taxon>
        <taxon>Alphaproteobacteria</taxon>
        <taxon>Sphingomonadales</taxon>
        <taxon>Sphingomonadaceae</taxon>
        <taxon>Sphingomonas</taxon>
    </lineage>
</organism>
<dbReference type="EMBL" id="CP049869">
    <property type="protein sequence ID" value="QIK79381.1"/>
    <property type="molecule type" value="Genomic_DNA"/>
</dbReference>
<accession>A0A6G7YRM1</accession>
<reference evidence="2 3" key="1">
    <citation type="submission" date="2020-03" db="EMBL/GenBank/DDBJ databases">
        <title>Sphingomonas sp. nov., isolated from fish.</title>
        <authorList>
            <person name="Hyun D.-W."/>
            <person name="Bae J.-W."/>
        </authorList>
    </citation>
    <scope>NUCLEOTIDE SEQUENCE [LARGE SCALE GENOMIC DNA]</scope>
    <source>
        <strain evidence="2 3">HDW15B</strain>
    </source>
</reference>
<evidence type="ECO:0000313" key="2">
    <source>
        <dbReference type="EMBL" id="QIK79381.1"/>
    </source>
</evidence>
<name>A0A6G7YRM1_9SPHN</name>
<keyword evidence="3" id="KW-1185">Reference proteome</keyword>
<dbReference type="Proteomes" id="UP000503222">
    <property type="component" value="Chromosome"/>
</dbReference>
<evidence type="ECO:0000313" key="3">
    <source>
        <dbReference type="Proteomes" id="UP000503222"/>
    </source>
</evidence>
<proteinExistence type="predicted"/>
<keyword evidence="1" id="KW-0472">Membrane</keyword>
<feature type="transmembrane region" description="Helical" evidence="1">
    <location>
        <begin position="7"/>
        <end position="31"/>
    </location>
</feature>
<dbReference type="AlphaFoldDB" id="A0A6G7YRM1"/>
<dbReference type="KEGG" id="spii:G7077_11170"/>
<protein>
    <submittedName>
        <fullName evidence="2">Uncharacterized protein</fullName>
    </submittedName>
</protein>